<accession>A0ABT9EJQ0</accession>
<dbReference type="Gene3D" id="2.40.70.10">
    <property type="entry name" value="Acid Proteases"/>
    <property type="match status" value="2"/>
</dbReference>
<gene>
    <name evidence="2" type="ORF">Q5H91_08030</name>
</gene>
<dbReference type="InterPro" id="IPR021109">
    <property type="entry name" value="Peptidase_aspartic_dom_sf"/>
</dbReference>
<keyword evidence="3" id="KW-1185">Reference proteome</keyword>
<feature type="signal peptide" evidence="1">
    <location>
        <begin position="1"/>
        <end position="18"/>
    </location>
</feature>
<dbReference type="InterPro" id="IPR034122">
    <property type="entry name" value="Retropepsin-like_bacterial"/>
</dbReference>
<keyword evidence="2" id="KW-0378">Hydrolase</keyword>
<evidence type="ECO:0000313" key="2">
    <source>
        <dbReference type="EMBL" id="MDP1027156.1"/>
    </source>
</evidence>
<keyword evidence="1" id="KW-0732">Signal</keyword>
<dbReference type="SUPFAM" id="SSF50630">
    <property type="entry name" value="Acid proteases"/>
    <property type="match status" value="2"/>
</dbReference>
<name>A0ABT9EJQ0_9SPHN</name>
<proteinExistence type="predicted"/>
<organism evidence="2 3">
    <name type="scientific">Sphingomonas aurea</name>
    <dbReference type="NCBI Taxonomy" id="3063994"/>
    <lineage>
        <taxon>Bacteria</taxon>
        <taxon>Pseudomonadati</taxon>
        <taxon>Pseudomonadota</taxon>
        <taxon>Alphaproteobacteria</taxon>
        <taxon>Sphingomonadales</taxon>
        <taxon>Sphingomonadaceae</taxon>
        <taxon>Sphingomonas</taxon>
    </lineage>
</organism>
<feature type="chain" id="PRO_5046280453" evidence="1">
    <location>
        <begin position="19"/>
        <end position="308"/>
    </location>
</feature>
<comment type="caution">
    <text evidence="2">The sequence shown here is derived from an EMBL/GenBank/DDBJ whole genome shotgun (WGS) entry which is preliminary data.</text>
</comment>
<dbReference type="EMBL" id="JAUUDS010000003">
    <property type="protein sequence ID" value="MDP1027156.1"/>
    <property type="molecule type" value="Genomic_DNA"/>
</dbReference>
<evidence type="ECO:0000256" key="1">
    <source>
        <dbReference type="SAM" id="SignalP"/>
    </source>
</evidence>
<dbReference type="CDD" id="cd05483">
    <property type="entry name" value="retropepsin_like_bacteria"/>
    <property type="match status" value="1"/>
</dbReference>
<evidence type="ECO:0000313" key="3">
    <source>
        <dbReference type="Proteomes" id="UP001230685"/>
    </source>
</evidence>
<dbReference type="RefSeq" id="WP_305172872.1">
    <property type="nucleotide sequence ID" value="NZ_JAUUDS010000003.1"/>
</dbReference>
<dbReference type="Proteomes" id="UP001230685">
    <property type="component" value="Unassembled WGS sequence"/>
</dbReference>
<reference evidence="2 3" key="1">
    <citation type="submission" date="2023-07" db="EMBL/GenBank/DDBJ databases">
        <authorList>
            <person name="Kim M.K."/>
        </authorList>
    </citation>
    <scope>NUCLEOTIDE SEQUENCE [LARGE SCALE GENOMIC DNA]</scope>
    <source>
        <strain evidence="2 3">KR1UV-12</strain>
    </source>
</reference>
<protein>
    <submittedName>
        <fullName evidence="2">Retroviral-like aspartic protease family protein</fullName>
        <ecNumber evidence="2">3.4.23.-</ecNumber>
    </submittedName>
</protein>
<dbReference type="GO" id="GO:0016787">
    <property type="term" value="F:hydrolase activity"/>
    <property type="evidence" value="ECO:0007669"/>
    <property type="project" value="UniProtKB-KW"/>
</dbReference>
<sequence>MFALIAAIAASIAGPDPAAFPPVTAQPEPAATPTDEWQLRDTEIRMTVPVSIAGKGDWPFVIDTGAERTVVSRELATELALAPGRDVRVTTMAGTAPTATAQVPLLKVSRLAPAMIEAPVYARSDLGAQGMLGLDALQGHRVAIDFDRSRMTLTPSAGKRRVQSRDPDEIVVVARSLFGQLIVTDAHWRNKRIAVVIDTGSSVTIANTAFLKLLGRQSSIGRWDLLAADGMRVASDAYVVDQLKIGGLALSNVPLAVADVAPFERFGLANKPALLLGMQTLRSFRMVEIDFPNRAIRFTVPERRIRLG</sequence>
<dbReference type="EC" id="3.4.23.-" evidence="2"/>
<dbReference type="Pfam" id="PF13650">
    <property type="entry name" value="Asp_protease_2"/>
    <property type="match status" value="2"/>
</dbReference>